<dbReference type="Proteomes" id="UP000095594">
    <property type="component" value="Unassembled WGS sequence"/>
</dbReference>
<dbReference type="Gene3D" id="3.40.190.10">
    <property type="entry name" value="Periplasmic binding protein-like II"/>
    <property type="match status" value="2"/>
</dbReference>
<comment type="similarity">
    <text evidence="3 10">Belongs to the PstS family.</text>
</comment>
<evidence type="ECO:0000256" key="10">
    <source>
        <dbReference type="RuleBase" id="RU367119"/>
    </source>
</evidence>
<dbReference type="InterPro" id="IPR011862">
    <property type="entry name" value="Phos-bd"/>
</dbReference>
<dbReference type="OrthoDB" id="9790048at2"/>
<dbReference type="GO" id="GO:0005886">
    <property type="term" value="C:plasma membrane"/>
    <property type="evidence" value="ECO:0007669"/>
    <property type="project" value="UniProtKB-SubCell"/>
</dbReference>
<dbReference type="SUPFAM" id="SSF53850">
    <property type="entry name" value="Periplasmic binding protein-like II"/>
    <property type="match status" value="1"/>
</dbReference>
<dbReference type="CDD" id="cd13653">
    <property type="entry name" value="PBP2_phosphate_like_1"/>
    <property type="match status" value="1"/>
</dbReference>
<dbReference type="Pfam" id="PF12849">
    <property type="entry name" value="PBP_like_2"/>
    <property type="match status" value="1"/>
</dbReference>
<dbReference type="GO" id="GO:0006817">
    <property type="term" value="P:phosphate ion transport"/>
    <property type="evidence" value="ECO:0007669"/>
    <property type="project" value="UniProtKB-UniRule"/>
</dbReference>
<keyword evidence="9 10" id="KW-0449">Lipoprotein</keyword>
<keyword evidence="6 10" id="KW-0592">Phosphate transport</keyword>
<protein>
    <recommendedName>
        <fullName evidence="10">Phosphate-binding protein</fullName>
    </recommendedName>
</protein>
<dbReference type="PANTHER" id="PTHR30570">
    <property type="entry name" value="PERIPLASMIC PHOSPHATE BINDING COMPONENT OF PHOSPHATE ABC TRANSPORTER"/>
    <property type="match status" value="1"/>
</dbReference>
<comment type="subcellular location">
    <subcellularLocation>
        <location evidence="2 10">Cell membrane</location>
        <topology evidence="2 10">Lipid-anchor</topology>
    </subcellularLocation>
</comment>
<evidence type="ECO:0000313" key="12">
    <source>
        <dbReference type="EMBL" id="CUN65926.1"/>
    </source>
</evidence>
<comment type="function">
    <text evidence="1">Part of the ABC transporter complex PstSACB involved in phosphate import.</text>
</comment>
<evidence type="ECO:0000256" key="1">
    <source>
        <dbReference type="ARBA" id="ARBA00002841"/>
    </source>
</evidence>
<dbReference type="GO" id="GO:0042301">
    <property type="term" value="F:phosphate ion binding"/>
    <property type="evidence" value="ECO:0007669"/>
    <property type="project" value="UniProtKB-UniRule"/>
</dbReference>
<keyword evidence="7 10" id="KW-0732">Signal</keyword>
<sequence length="282" mass="29641">MKSKKLKLMVGALVVMMMGATLTGCGGNNGQSGDAGTETQTTISISGSTSVGPLMLKVQERYEAANEGITLEVQENGSGAGIKDVINGVSEIGMSSRELKSEEASQVDGTVIAHDGIALLVNPSNKVENITLEQIKGIYTGTITNWKELGGSDSPIVVISREEGSGTRDAFQEIVGYKSEELIKDASIADGSGAVKTTVAGNENAIGFASFEYIDDSVNALKVNDVEATPDNVKAGEYKLSRPFLLVTKKDTLTEAGAALIEYVLSSEGQQIVKDNKLITLE</sequence>
<organism evidence="12 13">
    <name type="scientific">Clostridium disporicum</name>
    <dbReference type="NCBI Taxonomy" id="84024"/>
    <lineage>
        <taxon>Bacteria</taxon>
        <taxon>Bacillati</taxon>
        <taxon>Bacillota</taxon>
        <taxon>Clostridia</taxon>
        <taxon>Eubacteriales</taxon>
        <taxon>Clostridiaceae</taxon>
        <taxon>Clostridium</taxon>
    </lineage>
</organism>
<comment type="subunit">
    <text evidence="4 10">The complex is composed of two ATP-binding proteins (PstB), two transmembrane proteins (PstC and PstA) and a solute-binding protein (PstS).</text>
</comment>
<keyword evidence="10" id="KW-1003">Cell membrane</keyword>
<proteinExistence type="inferred from homology"/>
<evidence type="ECO:0000256" key="3">
    <source>
        <dbReference type="ARBA" id="ARBA00008725"/>
    </source>
</evidence>
<feature type="chain" id="PRO_5039762943" description="Phosphate-binding protein" evidence="10">
    <location>
        <begin position="24"/>
        <end position="282"/>
    </location>
</feature>
<evidence type="ECO:0000313" key="13">
    <source>
        <dbReference type="Proteomes" id="UP000095594"/>
    </source>
</evidence>
<reference evidence="12 13" key="1">
    <citation type="submission" date="2015-09" db="EMBL/GenBank/DDBJ databases">
        <authorList>
            <consortium name="Pathogen Informatics"/>
        </authorList>
    </citation>
    <scope>NUCLEOTIDE SEQUENCE [LARGE SCALE GENOMIC DNA]</scope>
    <source>
        <strain evidence="12 13">2789STDY5834856</strain>
    </source>
</reference>
<dbReference type="PANTHER" id="PTHR30570:SF1">
    <property type="entry name" value="PHOSPHATE-BINDING PROTEIN PSTS"/>
    <property type="match status" value="1"/>
</dbReference>
<evidence type="ECO:0000256" key="8">
    <source>
        <dbReference type="ARBA" id="ARBA00023139"/>
    </source>
</evidence>
<dbReference type="InterPro" id="IPR024370">
    <property type="entry name" value="PBP_domain"/>
</dbReference>
<dbReference type="InterPro" id="IPR050811">
    <property type="entry name" value="Phosphate_ABC_transporter"/>
</dbReference>
<gene>
    <name evidence="12" type="primary">pstS</name>
    <name evidence="12" type="ORF">ERS852471_00292</name>
</gene>
<evidence type="ECO:0000256" key="4">
    <source>
        <dbReference type="ARBA" id="ARBA00011529"/>
    </source>
</evidence>
<dbReference type="PROSITE" id="PS51257">
    <property type="entry name" value="PROKAR_LIPOPROTEIN"/>
    <property type="match status" value="1"/>
</dbReference>
<evidence type="ECO:0000256" key="9">
    <source>
        <dbReference type="ARBA" id="ARBA00023288"/>
    </source>
</evidence>
<accession>A0A173YRT2</accession>
<evidence type="ECO:0000259" key="11">
    <source>
        <dbReference type="Pfam" id="PF12849"/>
    </source>
</evidence>
<keyword evidence="8 10" id="KW-0564">Palmitate</keyword>
<dbReference type="RefSeq" id="WP_055263205.1">
    <property type="nucleotide sequence ID" value="NZ_CABIXQ010000002.1"/>
</dbReference>
<keyword evidence="10" id="KW-0472">Membrane</keyword>
<dbReference type="NCBIfam" id="TIGR02136">
    <property type="entry name" value="ptsS_2"/>
    <property type="match status" value="1"/>
</dbReference>
<feature type="signal peptide" evidence="10">
    <location>
        <begin position="1"/>
        <end position="23"/>
    </location>
</feature>
<keyword evidence="5 10" id="KW-0813">Transport</keyword>
<evidence type="ECO:0000256" key="7">
    <source>
        <dbReference type="ARBA" id="ARBA00022729"/>
    </source>
</evidence>
<feature type="domain" description="PBP" evidence="11">
    <location>
        <begin position="34"/>
        <end position="268"/>
    </location>
</feature>
<evidence type="ECO:0000256" key="5">
    <source>
        <dbReference type="ARBA" id="ARBA00022448"/>
    </source>
</evidence>
<evidence type="ECO:0000256" key="2">
    <source>
        <dbReference type="ARBA" id="ARBA00004193"/>
    </source>
</evidence>
<dbReference type="EMBL" id="CYZX01000002">
    <property type="protein sequence ID" value="CUN65926.1"/>
    <property type="molecule type" value="Genomic_DNA"/>
</dbReference>
<dbReference type="AlphaFoldDB" id="A0A173YRT2"/>
<evidence type="ECO:0000256" key="6">
    <source>
        <dbReference type="ARBA" id="ARBA00022592"/>
    </source>
</evidence>
<name>A0A173YRT2_9CLOT</name>
<comment type="function">
    <text evidence="10">Involved in the system for phosphate transport across the cytoplasmic membrane.</text>
</comment>